<dbReference type="PANTHER" id="PTHR36930">
    <property type="entry name" value="METAL-SULFUR CLUSTER BIOSYNTHESIS PROTEINS YUAD-RELATED"/>
    <property type="match status" value="1"/>
</dbReference>
<dbReference type="PROSITE" id="PS51340">
    <property type="entry name" value="MOSC"/>
    <property type="match status" value="1"/>
</dbReference>
<dbReference type="RefSeq" id="WP_259538983.1">
    <property type="nucleotide sequence ID" value="NZ_JANLCJ010000003.1"/>
</dbReference>
<dbReference type="Pfam" id="PF03473">
    <property type="entry name" value="MOSC"/>
    <property type="match status" value="1"/>
</dbReference>
<comment type="caution">
    <text evidence="2">The sequence shown here is derived from an EMBL/GenBank/DDBJ whole genome shotgun (WGS) entry which is preliminary data.</text>
</comment>
<proteinExistence type="predicted"/>
<dbReference type="EMBL" id="JANLCJ010000003">
    <property type="protein sequence ID" value="MCS5734134.1"/>
    <property type="molecule type" value="Genomic_DNA"/>
</dbReference>
<accession>A0ABT2H2J3</accession>
<dbReference type="InterPro" id="IPR052716">
    <property type="entry name" value="MOSC_domain"/>
</dbReference>
<dbReference type="Proteomes" id="UP001165586">
    <property type="component" value="Unassembled WGS sequence"/>
</dbReference>
<dbReference type="SUPFAM" id="SSF50800">
    <property type="entry name" value="PK beta-barrel domain-like"/>
    <property type="match status" value="1"/>
</dbReference>
<evidence type="ECO:0000313" key="2">
    <source>
        <dbReference type="EMBL" id="MCS5734134.1"/>
    </source>
</evidence>
<evidence type="ECO:0000313" key="3">
    <source>
        <dbReference type="Proteomes" id="UP001165586"/>
    </source>
</evidence>
<dbReference type="Gene3D" id="2.40.33.20">
    <property type="entry name" value="PK beta-barrel domain-like"/>
    <property type="match status" value="1"/>
</dbReference>
<keyword evidence="3" id="KW-1185">Reference proteome</keyword>
<name>A0ABT2H2J3_9MICO</name>
<evidence type="ECO:0000259" key="1">
    <source>
        <dbReference type="PROSITE" id="PS51340"/>
    </source>
</evidence>
<reference evidence="2" key="1">
    <citation type="submission" date="2022-08" db="EMBL/GenBank/DDBJ databases">
        <authorList>
            <person name="Deng Y."/>
            <person name="Han X.-F."/>
            <person name="Zhang Y.-Q."/>
        </authorList>
    </citation>
    <scope>NUCLEOTIDE SEQUENCE</scope>
    <source>
        <strain evidence="2">CPCC 203386</strain>
    </source>
</reference>
<dbReference type="InterPro" id="IPR011037">
    <property type="entry name" value="Pyrv_Knase-like_insert_dom_sf"/>
</dbReference>
<feature type="domain" description="MOSC" evidence="1">
    <location>
        <begin position="39"/>
        <end position="174"/>
    </location>
</feature>
<dbReference type="InterPro" id="IPR005302">
    <property type="entry name" value="MoCF_Sase_C"/>
</dbReference>
<protein>
    <submittedName>
        <fullName evidence="2">MOSC domain-containing protein</fullName>
    </submittedName>
</protein>
<sequence length="189" mass="20136">MGGAVTTREVEIVHLLASSLHRYEGRPADGPLPAREGEIESRESIEVRAHLGVVGDRYFGRPAHRRAAVTVMAVESLEHVQFALGLDAALDPAAARRNIVLRGVDVDALRGVEFSLDAGLGPVLFQGHRPANPCAWMNVTLAEGAHKALRGRGGVRCEPLTDGTLRLGLTLLRAPDGILDDVGSAAQLF</sequence>
<gene>
    <name evidence="2" type="ORF">N1032_10330</name>
</gene>
<organism evidence="2 3">
    <name type="scientific">Herbiconiux daphne</name>
    <dbReference type="NCBI Taxonomy" id="2970914"/>
    <lineage>
        <taxon>Bacteria</taxon>
        <taxon>Bacillati</taxon>
        <taxon>Actinomycetota</taxon>
        <taxon>Actinomycetes</taxon>
        <taxon>Micrococcales</taxon>
        <taxon>Microbacteriaceae</taxon>
        <taxon>Herbiconiux</taxon>
    </lineage>
</organism>
<dbReference type="PANTHER" id="PTHR36930:SF1">
    <property type="entry name" value="MOSC DOMAIN-CONTAINING PROTEIN"/>
    <property type="match status" value="1"/>
</dbReference>